<dbReference type="Proteomes" id="UP000034799">
    <property type="component" value="Unassembled WGS sequence"/>
</dbReference>
<dbReference type="Gene3D" id="3.30.230.10">
    <property type="match status" value="1"/>
</dbReference>
<dbReference type="SUPFAM" id="SSF50447">
    <property type="entry name" value="Translation proteins"/>
    <property type="match status" value="1"/>
</dbReference>
<dbReference type="Gene3D" id="3.40.50.300">
    <property type="entry name" value="P-loop containing nucleotide triphosphate hydrolases"/>
    <property type="match status" value="1"/>
</dbReference>
<dbReference type="InterPro" id="IPR009022">
    <property type="entry name" value="EFG_III"/>
</dbReference>
<dbReference type="AlphaFoldDB" id="A0A0G0MR82"/>
<dbReference type="CDD" id="cd01886">
    <property type="entry name" value="EF-G"/>
    <property type="match status" value="1"/>
</dbReference>
<evidence type="ECO:0000313" key="9">
    <source>
        <dbReference type="EMBL" id="KKR05638.1"/>
    </source>
</evidence>
<name>A0A0G0MR82_9BACT</name>
<dbReference type="InterPro" id="IPR053905">
    <property type="entry name" value="EF-G-like_DII"/>
</dbReference>
<dbReference type="Pfam" id="PF14492">
    <property type="entry name" value="EFG_III"/>
    <property type="match status" value="1"/>
</dbReference>
<dbReference type="InterPro" id="IPR004540">
    <property type="entry name" value="Transl_elong_EFG/EF2"/>
</dbReference>
<dbReference type="Pfam" id="PF00009">
    <property type="entry name" value="GTP_EFTU"/>
    <property type="match status" value="1"/>
</dbReference>
<evidence type="ECO:0000313" key="10">
    <source>
        <dbReference type="Proteomes" id="UP000034799"/>
    </source>
</evidence>
<evidence type="ECO:0000256" key="6">
    <source>
        <dbReference type="HAMAP-Rule" id="MF_00054"/>
    </source>
</evidence>
<dbReference type="CDD" id="cd01434">
    <property type="entry name" value="EFG_mtEFG1_IV"/>
    <property type="match status" value="1"/>
</dbReference>
<dbReference type="Pfam" id="PF22042">
    <property type="entry name" value="EF-G_D2"/>
    <property type="match status" value="1"/>
</dbReference>
<evidence type="ECO:0000256" key="4">
    <source>
        <dbReference type="ARBA" id="ARBA00022917"/>
    </source>
</evidence>
<dbReference type="Gene3D" id="3.30.70.240">
    <property type="match status" value="1"/>
</dbReference>
<dbReference type="SMART" id="SM00838">
    <property type="entry name" value="EFG_C"/>
    <property type="match status" value="1"/>
</dbReference>
<dbReference type="InterPro" id="IPR020568">
    <property type="entry name" value="Ribosomal_Su5_D2-typ_SF"/>
</dbReference>
<dbReference type="NCBIfam" id="TIGR00231">
    <property type="entry name" value="small_GTP"/>
    <property type="match status" value="1"/>
</dbReference>
<dbReference type="InterPro" id="IPR000640">
    <property type="entry name" value="EFG_V-like"/>
</dbReference>
<accession>A0A0G0MR82</accession>
<keyword evidence="4 6" id="KW-0648">Protein biosynthesis</keyword>
<dbReference type="GO" id="GO:0032790">
    <property type="term" value="P:ribosome disassembly"/>
    <property type="evidence" value="ECO:0007669"/>
    <property type="project" value="TreeGrafter"/>
</dbReference>
<comment type="caution">
    <text evidence="6">Lacks conserved residue(s) required for the propagation of feature annotation.</text>
</comment>
<dbReference type="SUPFAM" id="SSF54211">
    <property type="entry name" value="Ribosomal protein S5 domain 2-like"/>
    <property type="match status" value="1"/>
</dbReference>
<evidence type="ECO:0000256" key="2">
    <source>
        <dbReference type="ARBA" id="ARBA00022741"/>
    </source>
</evidence>
<dbReference type="InterPro" id="IPR014721">
    <property type="entry name" value="Ribsml_uS5_D2-typ_fold_subgr"/>
</dbReference>
<dbReference type="FunFam" id="2.40.30.10:FF:000006">
    <property type="entry name" value="Elongation factor G"/>
    <property type="match status" value="1"/>
</dbReference>
<evidence type="ECO:0000256" key="7">
    <source>
        <dbReference type="NCBIfam" id="TIGR00484"/>
    </source>
</evidence>
<comment type="caution">
    <text evidence="9">The sequence shown here is derived from an EMBL/GenBank/DDBJ whole genome shotgun (WGS) entry which is preliminary data.</text>
</comment>
<dbReference type="InterPro" id="IPR031157">
    <property type="entry name" value="G_TR_CS"/>
</dbReference>
<dbReference type="CDD" id="cd04088">
    <property type="entry name" value="EFG_mtEFG_II"/>
    <property type="match status" value="1"/>
</dbReference>
<dbReference type="EMBL" id="LBWK01000002">
    <property type="protein sequence ID" value="KKR05638.1"/>
    <property type="molecule type" value="Genomic_DNA"/>
</dbReference>
<dbReference type="InterPro" id="IPR047872">
    <property type="entry name" value="EFG_IV"/>
</dbReference>
<dbReference type="Pfam" id="PF03764">
    <property type="entry name" value="EFG_IV"/>
    <property type="match status" value="1"/>
</dbReference>
<dbReference type="PANTHER" id="PTHR43261">
    <property type="entry name" value="TRANSLATION ELONGATION FACTOR G-RELATED"/>
    <property type="match status" value="1"/>
</dbReference>
<dbReference type="GO" id="GO:0005737">
    <property type="term" value="C:cytoplasm"/>
    <property type="evidence" value="ECO:0007669"/>
    <property type="project" value="UniProtKB-SubCell"/>
</dbReference>
<dbReference type="Gene3D" id="3.30.70.870">
    <property type="entry name" value="Elongation Factor G (Translational Gtpase), domain 3"/>
    <property type="match status" value="1"/>
</dbReference>
<dbReference type="PATRIC" id="fig|1619100.3.peg.691"/>
<dbReference type="CDD" id="cd16262">
    <property type="entry name" value="EFG_III"/>
    <property type="match status" value="1"/>
</dbReference>
<dbReference type="FunFam" id="3.30.70.240:FF:000001">
    <property type="entry name" value="Elongation factor G"/>
    <property type="match status" value="1"/>
</dbReference>
<dbReference type="FunFam" id="3.30.230.10:FF:000003">
    <property type="entry name" value="Elongation factor G"/>
    <property type="match status" value="1"/>
</dbReference>
<proteinExistence type="inferred from homology"/>
<dbReference type="InterPro" id="IPR005225">
    <property type="entry name" value="Small_GTP-bd"/>
</dbReference>
<dbReference type="InterPro" id="IPR041095">
    <property type="entry name" value="EFG_II"/>
</dbReference>
<dbReference type="SMART" id="SM00889">
    <property type="entry name" value="EFG_IV"/>
    <property type="match status" value="1"/>
</dbReference>
<organism evidence="9 10">
    <name type="scientific">candidate division WS6 bacterium GW2011_GWF2_39_15</name>
    <dbReference type="NCBI Taxonomy" id="1619100"/>
    <lineage>
        <taxon>Bacteria</taxon>
        <taxon>Candidatus Dojkabacteria</taxon>
    </lineage>
</organism>
<comment type="function">
    <text evidence="6">Catalyzes the GTP-dependent ribosomal translocation step during translation elongation. During this step, the ribosome changes from the pre-translocational (PRE) to the post-translocational (POST) state as the newly formed A-site-bound peptidyl-tRNA and P-site-bound deacylated tRNA move to the P and E sites, respectively. Catalyzes the coordinated movement of the two tRNA molecules, the mRNA and conformational changes in the ribosome.</text>
</comment>
<dbReference type="NCBIfam" id="NF009381">
    <property type="entry name" value="PRK12740.1-5"/>
    <property type="match status" value="1"/>
</dbReference>
<dbReference type="GO" id="GO:0003924">
    <property type="term" value="F:GTPase activity"/>
    <property type="evidence" value="ECO:0007669"/>
    <property type="project" value="InterPro"/>
</dbReference>
<dbReference type="PROSITE" id="PS51722">
    <property type="entry name" value="G_TR_2"/>
    <property type="match status" value="1"/>
</dbReference>
<comment type="subcellular location">
    <subcellularLocation>
        <location evidence="6">Cytoplasm</location>
    </subcellularLocation>
</comment>
<dbReference type="PROSITE" id="PS00301">
    <property type="entry name" value="G_TR_1"/>
    <property type="match status" value="1"/>
</dbReference>
<dbReference type="NCBIfam" id="TIGR00484">
    <property type="entry name" value="EF-G"/>
    <property type="match status" value="1"/>
</dbReference>
<evidence type="ECO:0000259" key="8">
    <source>
        <dbReference type="PROSITE" id="PS51722"/>
    </source>
</evidence>
<dbReference type="InterPro" id="IPR027417">
    <property type="entry name" value="P-loop_NTPase"/>
</dbReference>
<dbReference type="FunFam" id="3.40.50.300:FF:000029">
    <property type="entry name" value="Elongation factor G"/>
    <property type="match status" value="1"/>
</dbReference>
<evidence type="ECO:0000256" key="5">
    <source>
        <dbReference type="ARBA" id="ARBA00023134"/>
    </source>
</evidence>
<feature type="binding site" evidence="6">
    <location>
        <begin position="90"/>
        <end position="94"/>
    </location>
    <ligand>
        <name>GTP</name>
        <dbReference type="ChEBI" id="CHEBI:37565"/>
    </ligand>
</feature>
<keyword evidence="2 6" id="KW-0547">Nucleotide-binding</keyword>
<dbReference type="PRINTS" id="PR00315">
    <property type="entry name" value="ELONGATNFCT"/>
</dbReference>
<sequence length="702" mass="77645">MAIQTYDVKFDLERIRNIGIIAHIDAGKTTTTERLLFFTGQKHKIGEVHEGAATTDFMEQEQERGITIMSAAVTCFWKLNGKDHRINIIDTPGHVDFTAEVERSLRVLDGAVVIFDGKMGVEPQSETVWRQATKYKVPRICFANKLNLLGGDFDMTLASIKERLSPKAVALVVPIGKETTLRGFVDLIDMKAYIYDAVESLELNEAPIPDELKDKVNKWREELVERLAEQDDALMEKYFAGEELTVEELRSALRKGTLAGEIFPVLGGDSRTVIVRKLLDYITICLPSPKDLPPVKGIHPKTEAEIERKLEDTEPFSSLVFKIISDPHIGTLSYFRVYSGKVSAGSYVYNSTKNLRERVGRLVLMHAKDREEVEMLRAGDIGAIVGLKDSYTGDTLCDEGNPIILEQITFAEPVISQAIEPATKSDEEKMGMALARLVKEDPTFKVSSNYETGQTLISGMGELHLEIMVDRMKREYNVIAKVGKPQVAYRETIKAEAQAEGKYIKQSGGKGQYGHCYLKVEPNESGKGFEFINAIKGGSVPREYIPAIEKGVVETMQSGVVAGYPVVDVKVTLFDGSYHEVDSSESAFKIAGSMAFKDACRLAHPVLLEPIMNVEVVAPDKFVGDVTGSLSSKRGQIQKTEVRGNLHVITAKVPLSELFGYTTELRSITSGRGNAVMEPSNYDMVPRNIAEEISTGRGKGNS</sequence>
<keyword evidence="5 6" id="KW-0342">GTP-binding</keyword>
<dbReference type="FunFam" id="3.30.70.870:FF:000001">
    <property type="entry name" value="Elongation factor G"/>
    <property type="match status" value="1"/>
</dbReference>
<dbReference type="Gene3D" id="2.40.30.10">
    <property type="entry name" value="Translation factors"/>
    <property type="match status" value="1"/>
</dbReference>
<dbReference type="STRING" id="1619100.UT34_C0002G0145"/>
<dbReference type="InterPro" id="IPR035647">
    <property type="entry name" value="EFG_III/V"/>
</dbReference>
<gene>
    <name evidence="6" type="primary">fusA</name>
    <name evidence="9" type="ORF">UT34_C0002G0145</name>
</gene>
<dbReference type="CDD" id="cd03713">
    <property type="entry name" value="EFG_mtEFG_C"/>
    <property type="match status" value="1"/>
</dbReference>
<dbReference type="InterPro" id="IPR000795">
    <property type="entry name" value="T_Tr_GTP-bd_dom"/>
</dbReference>
<protein>
    <recommendedName>
        <fullName evidence="6 7">Elongation factor G</fullName>
        <shortName evidence="6">EF-G</shortName>
    </recommendedName>
</protein>
<evidence type="ECO:0000256" key="1">
    <source>
        <dbReference type="ARBA" id="ARBA00005870"/>
    </source>
</evidence>
<reference evidence="9 10" key="1">
    <citation type="journal article" date="2015" name="Nature">
        <title>rRNA introns, odd ribosomes, and small enigmatic genomes across a large radiation of phyla.</title>
        <authorList>
            <person name="Brown C.T."/>
            <person name="Hug L.A."/>
            <person name="Thomas B.C."/>
            <person name="Sharon I."/>
            <person name="Castelle C.J."/>
            <person name="Singh A."/>
            <person name="Wilkins M.J."/>
            <person name="Williams K.H."/>
            <person name="Banfield J.F."/>
        </authorList>
    </citation>
    <scope>NUCLEOTIDE SEQUENCE [LARGE SCALE GENOMIC DNA]</scope>
</reference>
<evidence type="ECO:0000256" key="3">
    <source>
        <dbReference type="ARBA" id="ARBA00022768"/>
    </source>
</evidence>
<dbReference type="GO" id="GO:0003746">
    <property type="term" value="F:translation elongation factor activity"/>
    <property type="evidence" value="ECO:0007669"/>
    <property type="project" value="UniProtKB-UniRule"/>
</dbReference>
<dbReference type="GO" id="GO:0005525">
    <property type="term" value="F:GTP binding"/>
    <property type="evidence" value="ECO:0007669"/>
    <property type="project" value="UniProtKB-UniRule"/>
</dbReference>
<dbReference type="PANTHER" id="PTHR43261:SF1">
    <property type="entry name" value="RIBOSOME-RELEASING FACTOR 2, MITOCHONDRIAL"/>
    <property type="match status" value="1"/>
</dbReference>
<dbReference type="InterPro" id="IPR009000">
    <property type="entry name" value="Transl_B-barrel_sf"/>
</dbReference>
<feature type="domain" description="Tr-type G" evidence="8">
    <location>
        <begin position="13"/>
        <end position="210"/>
    </location>
</feature>
<dbReference type="InterPro" id="IPR005517">
    <property type="entry name" value="Transl_elong_EFG/EF2_IV"/>
</dbReference>
<keyword evidence="3 6" id="KW-0251">Elongation factor</keyword>
<keyword evidence="6" id="KW-0963">Cytoplasm</keyword>
<dbReference type="SUPFAM" id="SSF54980">
    <property type="entry name" value="EF-G C-terminal domain-like"/>
    <property type="match status" value="2"/>
</dbReference>
<dbReference type="InterPro" id="IPR035649">
    <property type="entry name" value="EFG_V"/>
</dbReference>
<feature type="binding site" evidence="6">
    <location>
        <begin position="22"/>
        <end position="29"/>
    </location>
    <ligand>
        <name>GTP</name>
        <dbReference type="ChEBI" id="CHEBI:37565"/>
    </ligand>
</feature>
<dbReference type="Pfam" id="PF00679">
    <property type="entry name" value="EFG_C"/>
    <property type="match status" value="1"/>
</dbReference>
<dbReference type="HAMAP" id="MF_00054_B">
    <property type="entry name" value="EF_G_EF_2_B"/>
    <property type="match status" value="1"/>
</dbReference>
<dbReference type="SUPFAM" id="SSF52540">
    <property type="entry name" value="P-loop containing nucleoside triphosphate hydrolases"/>
    <property type="match status" value="1"/>
</dbReference>
<comment type="similarity">
    <text evidence="1 6">Belongs to the TRAFAC class translation factor GTPase superfamily. Classic translation factor GTPase family. EF-G/EF-2 subfamily.</text>
</comment>